<accession>G9WGU1</accession>
<evidence type="ECO:0008006" key="3">
    <source>
        <dbReference type="Google" id="ProtNLM"/>
    </source>
</evidence>
<organism evidence="1 2">
    <name type="scientific">Oenococcus kitaharae DSM 17330</name>
    <dbReference type="NCBI Taxonomy" id="1045004"/>
    <lineage>
        <taxon>Bacteria</taxon>
        <taxon>Bacillati</taxon>
        <taxon>Bacillota</taxon>
        <taxon>Bacilli</taxon>
        <taxon>Lactobacillales</taxon>
        <taxon>Lactobacillaceae</taxon>
        <taxon>Oenococcus</taxon>
    </lineage>
</organism>
<dbReference type="Pfam" id="PF14337">
    <property type="entry name" value="Abi_alpha"/>
    <property type="match status" value="1"/>
</dbReference>
<dbReference type="RefSeq" id="WP_007746217.1">
    <property type="nucleotide sequence ID" value="NZ_CM001398.1"/>
</dbReference>
<protein>
    <recommendedName>
        <fullName evidence="3">DUF4393 domain-containing protein</fullName>
    </recommendedName>
</protein>
<sequence>MAGDINFDLGQILPEKSMDALLYPTCKDLGILAGGLVTAITKPLLKWSLCQQQDIDDYQNKIQKNLNTIPEDQLATDKFGMAIKALNDSRFQLGDEGLREMFAKLIATTFDKRKNENLVPLFSSLLSNMSPKEAGFLKKWYEKTKVSHFNSVVINMVQQNSIGTQFPLLDGILVYPDGSMENDALNINLLESAGLMVRYRGRELKHELFQKQYISAENYFKSIKVPQEKFMPDCHLESERGYVILTELGKMFTNVLFD</sequence>
<evidence type="ECO:0000313" key="2">
    <source>
        <dbReference type="Proteomes" id="UP000004959"/>
    </source>
</evidence>
<evidence type="ECO:0000313" key="1">
    <source>
        <dbReference type="EMBL" id="EHN59349.1"/>
    </source>
</evidence>
<dbReference type="InterPro" id="IPR025506">
    <property type="entry name" value="Abi_alpha"/>
</dbReference>
<dbReference type="eggNOG" id="ENOG5032GIT">
    <property type="taxonomic scope" value="Bacteria"/>
</dbReference>
<dbReference type="HOGENOM" id="CLU_086036_2_0_9"/>
<reference evidence="1 2" key="1">
    <citation type="journal article" date="2012" name="PLoS ONE">
        <title>Functional divergence in the genus oenococcus as predicted by genome sequencing of the newly-described species, Oenococcus kitaharae.</title>
        <authorList>
            <person name="Borneman A.R."/>
            <person name="McCarthy J.M."/>
            <person name="Chambers P.J."/>
            <person name="Bartowsky E.J."/>
        </authorList>
    </citation>
    <scope>NUCLEOTIDE SEQUENCE [LARGE SCALE GENOMIC DNA]</scope>
    <source>
        <strain evidence="2">DSM17330</strain>
    </source>
</reference>
<dbReference type="STRING" id="336988.NT96_06995"/>
<keyword evidence="2" id="KW-1185">Reference proteome</keyword>
<dbReference type="EMBL" id="AFVZ01000001">
    <property type="protein sequence ID" value="EHN59349.1"/>
    <property type="molecule type" value="Genomic_DNA"/>
</dbReference>
<dbReference type="Proteomes" id="UP000004959">
    <property type="component" value="Chromosome"/>
</dbReference>
<dbReference type="AlphaFoldDB" id="G9WGU1"/>
<dbReference type="PATRIC" id="fig|1045004.4.peg.1249"/>
<gene>
    <name evidence="1" type="ORF">OKIT_1266</name>
</gene>
<name>G9WGU1_9LACO</name>
<proteinExistence type="predicted"/>
<comment type="caution">
    <text evidence="1">The sequence shown here is derived from an EMBL/GenBank/DDBJ whole genome shotgun (WGS) entry which is preliminary data.</text>
</comment>